<feature type="region of interest" description="Disordered" evidence="1">
    <location>
        <begin position="1"/>
        <end position="54"/>
    </location>
</feature>
<dbReference type="AlphaFoldDB" id="A0AAW0A2Z5"/>
<evidence type="ECO:0000313" key="2">
    <source>
        <dbReference type="EMBL" id="KAK7000544.1"/>
    </source>
</evidence>
<feature type="compositionally biased region" description="Basic and acidic residues" evidence="1">
    <location>
        <begin position="9"/>
        <end position="22"/>
    </location>
</feature>
<sequence>MGRRAKYLSLDEKSSAKRESDLKYINSPHGKTVRTTYRESSQRRKQSRSKYENKTLLQLPPPIKTMLELYAKPLPTGSHLYKEALGSAVALDESDLARWKREPPFEQDDDRMDPHSLGHSLTRGRDDVLLLLREEVWEMLKSWERVQKILHEGFYHPNHQPREYSMLEHYLQWLARTICHLYYHSFLDE</sequence>
<evidence type="ECO:0000256" key="1">
    <source>
        <dbReference type="SAM" id="MobiDB-lite"/>
    </source>
</evidence>
<comment type="caution">
    <text evidence="2">The sequence shown here is derived from an EMBL/GenBank/DDBJ whole genome shotgun (WGS) entry which is preliminary data.</text>
</comment>
<protein>
    <submittedName>
        <fullName evidence="2">Uncharacterized protein</fullName>
    </submittedName>
</protein>
<gene>
    <name evidence="2" type="ORF">R3P38DRAFT_3327863</name>
</gene>
<name>A0AAW0A2Z5_9AGAR</name>
<dbReference type="Proteomes" id="UP001362999">
    <property type="component" value="Unassembled WGS sequence"/>
</dbReference>
<accession>A0AAW0A2Z5</accession>
<reference evidence="2 3" key="1">
    <citation type="journal article" date="2024" name="J Genomics">
        <title>Draft genome sequencing and assembly of Favolaschia claudopus CIRM-BRFM 2984 isolated from oak limbs.</title>
        <authorList>
            <person name="Navarro D."/>
            <person name="Drula E."/>
            <person name="Chaduli D."/>
            <person name="Cazenave R."/>
            <person name="Ahrendt S."/>
            <person name="Wang J."/>
            <person name="Lipzen A."/>
            <person name="Daum C."/>
            <person name="Barry K."/>
            <person name="Grigoriev I.V."/>
            <person name="Favel A."/>
            <person name="Rosso M.N."/>
            <person name="Martin F."/>
        </authorList>
    </citation>
    <scope>NUCLEOTIDE SEQUENCE [LARGE SCALE GENOMIC DNA]</scope>
    <source>
        <strain evidence="2 3">CIRM-BRFM 2984</strain>
    </source>
</reference>
<organism evidence="2 3">
    <name type="scientific">Favolaschia claudopus</name>
    <dbReference type="NCBI Taxonomy" id="2862362"/>
    <lineage>
        <taxon>Eukaryota</taxon>
        <taxon>Fungi</taxon>
        <taxon>Dikarya</taxon>
        <taxon>Basidiomycota</taxon>
        <taxon>Agaricomycotina</taxon>
        <taxon>Agaricomycetes</taxon>
        <taxon>Agaricomycetidae</taxon>
        <taxon>Agaricales</taxon>
        <taxon>Marasmiineae</taxon>
        <taxon>Mycenaceae</taxon>
        <taxon>Favolaschia</taxon>
    </lineage>
</organism>
<keyword evidence="3" id="KW-1185">Reference proteome</keyword>
<evidence type="ECO:0000313" key="3">
    <source>
        <dbReference type="Proteomes" id="UP001362999"/>
    </source>
</evidence>
<proteinExistence type="predicted"/>
<dbReference type="EMBL" id="JAWWNJ010000088">
    <property type="protein sequence ID" value="KAK7000544.1"/>
    <property type="molecule type" value="Genomic_DNA"/>
</dbReference>